<dbReference type="CDD" id="cd07012">
    <property type="entry name" value="PBP2_Bug_TTT"/>
    <property type="match status" value="1"/>
</dbReference>
<evidence type="ECO:0000313" key="4">
    <source>
        <dbReference type="Proteomes" id="UP000475385"/>
    </source>
</evidence>
<dbReference type="Pfam" id="PF03401">
    <property type="entry name" value="TctC"/>
    <property type="match status" value="1"/>
</dbReference>
<sequence length="319" mass="33389">MMPLRRRTLATALAVTFAAPAVAQPARPVTIVVGFPPGGEADVLARLYAQKLSPLMGRSVVVENRSGASGTIGAVSVSRAQPDGDTLLMAPNTLAIAPHVMRRTQTYDPVADFSPIIMTGTNALVLMASRQSGLRSLEDLVAAARAGRVGNYGSPGSGSPMNILGELFNRTAGIQLSEVAYRGTAPLVTDLLAGVVPVGFVTPAVVGDHVRAGSMVALAVSSRDRAGLLPEVPSMVERGFDVEVTAWYGLFGARGMAQAAVEALNAMMNQVLRMPDVVERMQTLGIPPAGGDAARLAQAVRTDSERFGRLVREFNISAE</sequence>
<evidence type="ECO:0000256" key="2">
    <source>
        <dbReference type="SAM" id="SignalP"/>
    </source>
</evidence>
<dbReference type="PIRSF" id="PIRSF017082">
    <property type="entry name" value="YflP"/>
    <property type="match status" value="1"/>
</dbReference>
<gene>
    <name evidence="3" type="ORF">G3576_06750</name>
</gene>
<evidence type="ECO:0000313" key="3">
    <source>
        <dbReference type="EMBL" id="NGM19707.1"/>
    </source>
</evidence>
<organism evidence="3 4">
    <name type="scientific">Falsiroseomonas algicola</name>
    <dbReference type="NCBI Taxonomy" id="2716930"/>
    <lineage>
        <taxon>Bacteria</taxon>
        <taxon>Pseudomonadati</taxon>
        <taxon>Pseudomonadota</taxon>
        <taxon>Alphaproteobacteria</taxon>
        <taxon>Acetobacterales</taxon>
        <taxon>Roseomonadaceae</taxon>
        <taxon>Falsiroseomonas</taxon>
    </lineage>
</organism>
<dbReference type="InterPro" id="IPR005064">
    <property type="entry name" value="BUG"/>
</dbReference>
<feature type="chain" id="PRO_5026696570" evidence="2">
    <location>
        <begin position="24"/>
        <end position="319"/>
    </location>
</feature>
<comment type="caution">
    <text evidence="3">The sequence shown here is derived from an EMBL/GenBank/DDBJ whole genome shotgun (WGS) entry which is preliminary data.</text>
</comment>
<dbReference type="PANTHER" id="PTHR42928:SF5">
    <property type="entry name" value="BLR1237 PROTEIN"/>
    <property type="match status" value="1"/>
</dbReference>
<accession>A0A6M1LHQ6</accession>
<keyword evidence="4" id="KW-1185">Reference proteome</keyword>
<dbReference type="EMBL" id="JAAIKB010000002">
    <property type="protein sequence ID" value="NGM19707.1"/>
    <property type="molecule type" value="Genomic_DNA"/>
</dbReference>
<evidence type="ECO:0000256" key="1">
    <source>
        <dbReference type="ARBA" id="ARBA00006987"/>
    </source>
</evidence>
<dbReference type="Gene3D" id="3.40.190.150">
    <property type="entry name" value="Bordetella uptake gene, domain 1"/>
    <property type="match status" value="1"/>
</dbReference>
<dbReference type="Proteomes" id="UP000475385">
    <property type="component" value="Unassembled WGS sequence"/>
</dbReference>
<reference evidence="3 4" key="2">
    <citation type="submission" date="2020-03" db="EMBL/GenBank/DDBJ databases">
        <title>Roseomonas stagni sp. nov., isolated from pond water in Japan.</title>
        <authorList>
            <person name="Furuhata K."/>
            <person name="Miyamoto H."/>
            <person name="Goto K."/>
        </authorList>
    </citation>
    <scope>NUCLEOTIDE SEQUENCE [LARGE SCALE GENOMIC DNA]</scope>
    <source>
        <strain evidence="3 4">PeD5</strain>
    </source>
</reference>
<protein>
    <submittedName>
        <fullName evidence="3">Tripartite tricarboxylate transporter substrate binding protein</fullName>
    </submittedName>
</protein>
<dbReference type="RefSeq" id="WP_164693590.1">
    <property type="nucleotide sequence ID" value="NZ_JAAIKB010000002.1"/>
</dbReference>
<dbReference type="Gene3D" id="3.40.190.10">
    <property type="entry name" value="Periplasmic binding protein-like II"/>
    <property type="match status" value="1"/>
</dbReference>
<keyword evidence="2" id="KW-0732">Signal</keyword>
<feature type="signal peptide" evidence="2">
    <location>
        <begin position="1"/>
        <end position="23"/>
    </location>
</feature>
<dbReference type="AlphaFoldDB" id="A0A6M1LHQ6"/>
<dbReference type="SUPFAM" id="SSF53850">
    <property type="entry name" value="Periplasmic binding protein-like II"/>
    <property type="match status" value="1"/>
</dbReference>
<dbReference type="PANTHER" id="PTHR42928">
    <property type="entry name" value="TRICARBOXYLATE-BINDING PROTEIN"/>
    <property type="match status" value="1"/>
</dbReference>
<name>A0A6M1LHQ6_9PROT</name>
<reference evidence="3 4" key="1">
    <citation type="submission" date="2020-02" db="EMBL/GenBank/DDBJ databases">
        <authorList>
            <person name="Kim H.M."/>
            <person name="Jeon C.O."/>
        </authorList>
    </citation>
    <scope>NUCLEOTIDE SEQUENCE [LARGE SCALE GENOMIC DNA]</scope>
    <source>
        <strain evidence="3 4">PeD5</strain>
    </source>
</reference>
<proteinExistence type="inferred from homology"/>
<dbReference type="InterPro" id="IPR042100">
    <property type="entry name" value="Bug_dom1"/>
</dbReference>
<comment type="similarity">
    <text evidence="1">Belongs to the UPF0065 (bug) family.</text>
</comment>